<keyword evidence="2" id="KW-1185">Reference proteome</keyword>
<gene>
    <name evidence="1" type="ORF">SAMN02745207_00653</name>
</gene>
<evidence type="ECO:0000313" key="1">
    <source>
        <dbReference type="EMBL" id="SHH28343.1"/>
    </source>
</evidence>
<reference evidence="1 2" key="1">
    <citation type="submission" date="2016-11" db="EMBL/GenBank/DDBJ databases">
        <authorList>
            <person name="Jaros S."/>
            <person name="Januszkiewicz K."/>
            <person name="Wedrychowicz H."/>
        </authorList>
    </citation>
    <scope>NUCLEOTIDE SEQUENCE [LARGE SCALE GENOMIC DNA]</scope>
    <source>
        <strain evidence="1 2">DSM 8605</strain>
    </source>
</reference>
<dbReference type="Proteomes" id="UP000184447">
    <property type="component" value="Unassembled WGS sequence"/>
</dbReference>
<sequence length="51" mass="5737">MVVKKGLDQDQDTIDLMKEIGLDLSQNVFNGETVDVHLCDDALETLRVVVY</sequence>
<accession>A0A1M5RR86</accession>
<dbReference type="EMBL" id="FQXM01000003">
    <property type="protein sequence ID" value="SHH28343.1"/>
    <property type="molecule type" value="Genomic_DNA"/>
</dbReference>
<organism evidence="1 2">
    <name type="scientific">Clostridium grantii DSM 8605</name>
    <dbReference type="NCBI Taxonomy" id="1121316"/>
    <lineage>
        <taxon>Bacteria</taxon>
        <taxon>Bacillati</taxon>
        <taxon>Bacillota</taxon>
        <taxon>Clostridia</taxon>
        <taxon>Eubacteriales</taxon>
        <taxon>Clostridiaceae</taxon>
        <taxon>Clostridium</taxon>
    </lineage>
</organism>
<protein>
    <submittedName>
        <fullName evidence="1">Uncharacterized protein</fullName>
    </submittedName>
</protein>
<proteinExistence type="predicted"/>
<dbReference type="AlphaFoldDB" id="A0A1M5RR86"/>
<name>A0A1M5RR86_9CLOT</name>
<evidence type="ECO:0000313" key="2">
    <source>
        <dbReference type="Proteomes" id="UP000184447"/>
    </source>
</evidence>